<proteinExistence type="predicted"/>
<organism evidence="1 2">
    <name type="scientific">Paraconexibacter algicola</name>
    <dbReference type="NCBI Taxonomy" id="2133960"/>
    <lineage>
        <taxon>Bacteria</taxon>
        <taxon>Bacillati</taxon>
        <taxon>Actinomycetota</taxon>
        <taxon>Thermoleophilia</taxon>
        <taxon>Solirubrobacterales</taxon>
        <taxon>Paraconexibacteraceae</taxon>
        <taxon>Paraconexibacter</taxon>
    </lineage>
</organism>
<gene>
    <name evidence="1" type="ORF">C7Y72_04125</name>
</gene>
<dbReference type="AlphaFoldDB" id="A0A2T4UI29"/>
<evidence type="ECO:0000313" key="2">
    <source>
        <dbReference type="Proteomes" id="UP000240739"/>
    </source>
</evidence>
<keyword evidence="2" id="KW-1185">Reference proteome</keyword>
<sequence>MSDAVREVVVSNPVFLLTVDYSCDGTEIYGAHSTLDAARAAAEQIDARGGDVVIVMLLLDAAPRMRSTFQDRDNPPTGTVVQRD</sequence>
<protein>
    <submittedName>
        <fullName evidence="1">Uncharacterized protein</fullName>
    </submittedName>
</protein>
<dbReference type="RefSeq" id="WP_107567333.1">
    <property type="nucleotide sequence ID" value="NZ_PYYB01000001.1"/>
</dbReference>
<name>A0A2T4UI29_9ACTN</name>
<comment type="caution">
    <text evidence="1">The sequence shown here is derived from an EMBL/GenBank/DDBJ whole genome shotgun (WGS) entry which is preliminary data.</text>
</comment>
<evidence type="ECO:0000313" key="1">
    <source>
        <dbReference type="EMBL" id="PTL58896.1"/>
    </source>
</evidence>
<dbReference type="Proteomes" id="UP000240739">
    <property type="component" value="Unassembled WGS sequence"/>
</dbReference>
<accession>A0A2T4UI29</accession>
<dbReference type="EMBL" id="PYYB01000001">
    <property type="protein sequence ID" value="PTL58896.1"/>
    <property type="molecule type" value="Genomic_DNA"/>
</dbReference>
<reference evidence="1 2" key="1">
    <citation type="submission" date="2018-03" db="EMBL/GenBank/DDBJ databases">
        <title>Aquarubrobacter algicola gen. nov., sp. nov., a novel actinobacterium isolated from shallow eutrophic lake during the end of cyanobacterial harmful algal blooms.</title>
        <authorList>
            <person name="Chun S.J."/>
        </authorList>
    </citation>
    <scope>NUCLEOTIDE SEQUENCE [LARGE SCALE GENOMIC DNA]</scope>
    <source>
        <strain evidence="1 2">Seoho-28</strain>
    </source>
</reference>